<organism evidence="1">
    <name type="scientific">bioreactor metagenome</name>
    <dbReference type="NCBI Taxonomy" id="1076179"/>
    <lineage>
        <taxon>unclassified sequences</taxon>
        <taxon>metagenomes</taxon>
        <taxon>ecological metagenomes</taxon>
    </lineage>
</organism>
<dbReference type="InterPro" id="IPR010064">
    <property type="entry name" value="HK97-gp10_tail"/>
</dbReference>
<evidence type="ECO:0000313" key="1">
    <source>
        <dbReference type="EMBL" id="MPN24782.1"/>
    </source>
</evidence>
<dbReference type="Pfam" id="PF04883">
    <property type="entry name" value="HK97-gp10_like"/>
    <property type="match status" value="1"/>
</dbReference>
<dbReference type="EMBL" id="VSSQ01073744">
    <property type="protein sequence ID" value="MPN24782.1"/>
    <property type="molecule type" value="Genomic_DNA"/>
</dbReference>
<dbReference type="AlphaFoldDB" id="A0A645GFH3"/>
<protein>
    <recommendedName>
        <fullName evidence="2">HK97 gp10 family phage protein</fullName>
    </recommendedName>
</protein>
<accession>A0A645GFH3</accession>
<name>A0A645GFH3_9ZZZZ</name>
<reference evidence="1" key="1">
    <citation type="submission" date="2019-08" db="EMBL/GenBank/DDBJ databases">
        <authorList>
            <person name="Kucharzyk K."/>
            <person name="Murdoch R.W."/>
            <person name="Higgins S."/>
            <person name="Loffler F."/>
        </authorList>
    </citation>
    <scope>NUCLEOTIDE SEQUENCE</scope>
</reference>
<comment type="caution">
    <text evidence="1">The sequence shown here is derived from an EMBL/GenBank/DDBJ whole genome shotgun (WGS) entry which is preliminary data.</text>
</comment>
<proteinExistence type="predicted"/>
<gene>
    <name evidence="1" type="ORF">SDC9_172184</name>
</gene>
<evidence type="ECO:0008006" key="2">
    <source>
        <dbReference type="Google" id="ProtNLM"/>
    </source>
</evidence>
<sequence>MVKELVARLLRKVIYNSPSDTGTLKNGWVVETQREAEIRGAFGVNPNVTAYVKNIHVNMVGNVAEFIVDNPVEYAVYVEYGHRTSSHNRWVPGVFMLTISEKELQQNADKIVQQRLERLLRSVFDGH</sequence>